<dbReference type="InterPro" id="IPR050278">
    <property type="entry name" value="Serine_Prot_S9B/DPPIV"/>
</dbReference>
<keyword evidence="1" id="KW-0645">Protease</keyword>
<name>A0AAD9PCP7_RIDPI</name>
<proteinExistence type="predicted"/>
<feature type="domain" description="Dipeptidylpeptidase IV N-terminal" evidence="6">
    <location>
        <begin position="238"/>
        <end position="557"/>
    </location>
</feature>
<accession>A0AAD9PCP7</accession>
<dbReference type="SUPFAM" id="SSF82171">
    <property type="entry name" value="DPP6 N-terminal domain-like"/>
    <property type="match status" value="1"/>
</dbReference>
<dbReference type="GO" id="GO:0006508">
    <property type="term" value="P:proteolysis"/>
    <property type="evidence" value="ECO:0007669"/>
    <property type="project" value="InterPro"/>
</dbReference>
<keyword evidence="2" id="KW-0720">Serine protease</keyword>
<gene>
    <name evidence="7" type="ORF">NP493_34g05000</name>
</gene>
<dbReference type="AlphaFoldDB" id="A0AAD9PCP7"/>
<protein>
    <recommendedName>
        <fullName evidence="6">Dipeptidylpeptidase IV N-terminal domain-containing protein</fullName>
    </recommendedName>
</protein>
<dbReference type="EMBL" id="JAODUO010000034">
    <property type="protein sequence ID" value="KAK2192318.1"/>
    <property type="molecule type" value="Genomic_DNA"/>
</dbReference>
<dbReference type="Pfam" id="PF00930">
    <property type="entry name" value="DPPIV_N"/>
    <property type="match status" value="1"/>
</dbReference>
<feature type="compositionally biased region" description="Basic and acidic residues" evidence="4">
    <location>
        <begin position="19"/>
        <end position="30"/>
    </location>
</feature>
<evidence type="ECO:0000313" key="7">
    <source>
        <dbReference type="EMBL" id="KAK2192318.1"/>
    </source>
</evidence>
<dbReference type="GO" id="GO:0008236">
    <property type="term" value="F:serine-type peptidase activity"/>
    <property type="evidence" value="ECO:0007669"/>
    <property type="project" value="UniProtKB-KW"/>
</dbReference>
<keyword evidence="1" id="KW-0031">Aminopeptidase</keyword>
<keyword evidence="5" id="KW-0472">Membrane</keyword>
<reference evidence="7" key="1">
    <citation type="journal article" date="2023" name="Mol. Biol. Evol.">
        <title>Third-Generation Sequencing Reveals the Adaptive Role of the Epigenome in Three Deep-Sea Polychaetes.</title>
        <authorList>
            <person name="Perez M."/>
            <person name="Aroh O."/>
            <person name="Sun Y."/>
            <person name="Lan Y."/>
            <person name="Juniper S.K."/>
            <person name="Young C.R."/>
            <person name="Angers B."/>
            <person name="Qian P.Y."/>
        </authorList>
    </citation>
    <scope>NUCLEOTIDE SEQUENCE</scope>
    <source>
        <strain evidence="7">R07B-5</strain>
    </source>
</reference>
<evidence type="ECO:0000256" key="1">
    <source>
        <dbReference type="ARBA" id="ARBA00022438"/>
    </source>
</evidence>
<evidence type="ECO:0000256" key="3">
    <source>
        <dbReference type="ARBA" id="ARBA00023180"/>
    </source>
</evidence>
<organism evidence="7 8">
    <name type="scientific">Ridgeia piscesae</name>
    <name type="common">Tubeworm</name>
    <dbReference type="NCBI Taxonomy" id="27915"/>
    <lineage>
        <taxon>Eukaryota</taxon>
        <taxon>Metazoa</taxon>
        <taxon>Spiralia</taxon>
        <taxon>Lophotrochozoa</taxon>
        <taxon>Annelida</taxon>
        <taxon>Polychaeta</taxon>
        <taxon>Sedentaria</taxon>
        <taxon>Canalipalpata</taxon>
        <taxon>Sabellida</taxon>
        <taxon>Siboglinidae</taxon>
        <taxon>Ridgeia</taxon>
    </lineage>
</organism>
<evidence type="ECO:0000256" key="4">
    <source>
        <dbReference type="SAM" id="MobiDB-lite"/>
    </source>
</evidence>
<dbReference type="GO" id="GO:0005886">
    <property type="term" value="C:plasma membrane"/>
    <property type="evidence" value="ECO:0007669"/>
    <property type="project" value="TreeGrafter"/>
</dbReference>
<evidence type="ECO:0000256" key="5">
    <source>
        <dbReference type="SAM" id="Phobius"/>
    </source>
</evidence>
<keyword evidence="8" id="KW-1185">Reference proteome</keyword>
<keyword evidence="5" id="KW-1133">Transmembrane helix</keyword>
<dbReference type="PANTHER" id="PTHR11731">
    <property type="entry name" value="PROTEASE FAMILY S9B,C DIPEPTIDYL-PEPTIDASE IV-RELATED"/>
    <property type="match status" value="1"/>
</dbReference>
<comment type="caution">
    <text evidence="7">The sequence shown here is derived from an EMBL/GenBank/DDBJ whole genome shotgun (WGS) entry which is preliminary data.</text>
</comment>
<evidence type="ECO:0000259" key="6">
    <source>
        <dbReference type="Pfam" id="PF00930"/>
    </source>
</evidence>
<sequence length="647" mass="72371">MSYCEAPAVSTTDSDTDTDTDRSRQHGMRQVEHQTQLLVATYVNQVPSRVATFRWPVASSVYSLDESSLVGVYSQRGLVHSCGHCYSLLPSRPRPQPAMARQQYQMDEERPKRTFRLVGRHTALVVGLATFALVVVVGLVVFFHLYKPCRTTPDSPRHAEALLSLQADQKAFNFDDIFNPKFFPKHFSGKWLQDKESLIYQKDSNVIVYDAPTGNPSVVVDNSTLTLLNTSSYICYVSADQSFALIAYSKTKVWRHSFTARYKIATLKKDGPAEVFVDFPTGTKFEGERLQFAGWSPKGHALSFVYKNNLYYQATPSSDPVQVTTSGDAKFIFNGIPDWLYEEDVLGSRVAHYWSPDRKHICFARFNDTAVPLIKFPRYGDRTEMYNDVTEIAYPKAGDITEDGQPGPNTVAELFIVSITSPMTPRALQPPLDLRGRDHYYTRVAWRDVDHVIVTWAVRALNRSIVTICNVNTLFCQTNLDLSVTDGWTDSPWPRPLFIDGGANYLTVLPRAGGSAGPWRQLALVTSPVDEAGAVTFLTTEEQEVTKVLAYDETNKLMHQTPCTGHQAPDTVHWAPGTRHRALGTRHQTPCTGHQAPDTVHWAPGTRHRALGTRHQTPCTGHQAPDTVLWAPGTRHRALGTRQSGVN</sequence>
<dbReference type="GO" id="GO:0004177">
    <property type="term" value="F:aminopeptidase activity"/>
    <property type="evidence" value="ECO:0007669"/>
    <property type="project" value="UniProtKB-KW"/>
</dbReference>
<keyword evidence="3" id="KW-0325">Glycoprotein</keyword>
<keyword evidence="1" id="KW-0378">Hydrolase</keyword>
<evidence type="ECO:0000256" key="2">
    <source>
        <dbReference type="ARBA" id="ARBA00022825"/>
    </source>
</evidence>
<evidence type="ECO:0000313" key="8">
    <source>
        <dbReference type="Proteomes" id="UP001209878"/>
    </source>
</evidence>
<dbReference type="GO" id="GO:0008239">
    <property type="term" value="F:dipeptidyl-peptidase activity"/>
    <property type="evidence" value="ECO:0007669"/>
    <property type="project" value="TreeGrafter"/>
</dbReference>
<feature type="transmembrane region" description="Helical" evidence="5">
    <location>
        <begin position="122"/>
        <end position="146"/>
    </location>
</feature>
<dbReference type="Proteomes" id="UP001209878">
    <property type="component" value="Unassembled WGS sequence"/>
</dbReference>
<feature type="region of interest" description="Disordered" evidence="4">
    <location>
        <begin position="1"/>
        <end position="30"/>
    </location>
</feature>
<dbReference type="InterPro" id="IPR002469">
    <property type="entry name" value="Peptidase_S9B_N"/>
</dbReference>
<dbReference type="PANTHER" id="PTHR11731:SF200">
    <property type="entry name" value="DIPEPTIDYL PEPTIDASE 10, ISOFORM B"/>
    <property type="match status" value="1"/>
</dbReference>
<keyword evidence="5" id="KW-0812">Transmembrane</keyword>
<dbReference type="Gene3D" id="2.140.10.30">
    <property type="entry name" value="Dipeptidylpeptidase IV, N-terminal domain"/>
    <property type="match status" value="1"/>
</dbReference>